<evidence type="ECO:0000313" key="2">
    <source>
        <dbReference type="EMBL" id="KAL0433136.1"/>
    </source>
</evidence>
<organism evidence="2">
    <name type="scientific">Sesamum latifolium</name>
    <dbReference type="NCBI Taxonomy" id="2727402"/>
    <lineage>
        <taxon>Eukaryota</taxon>
        <taxon>Viridiplantae</taxon>
        <taxon>Streptophyta</taxon>
        <taxon>Embryophyta</taxon>
        <taxon>Tracheophyta</taxon>
        <taxon>Spermatophyta</taxon>
        <taxon>Magnoliopsida</taxon>
        <taxon>eudicotyledons</taxon>
        <taxon>Gunneridae</taxon>
        <taxon>Pentapetalae</taxon>
        <taxon>asterids</taxon>
        <taxon>lamiids</taxon>
        <taxon>Lamiales</taxon>
        <taxon>Pedaliaceae</taxon>
        <taxon>Sesamum</taxon>
    </lineage>
</organism>
<dbReference type="EMBL" id="JACGWN010000009">
    <property type="protein sequence ID" value="KAL0433136.1"/>
    <property type="molecule type" value="Genomic_DNA"/>
</dbReference>
<gene>
    <name evidence="2" type="ORF">Slati_2647900</name>
</gene>
<name>A0AAW2VZ51_9LAMI</name>
<proteinExistence type="predicted"/>
<accession>A0AAW2VZ51</accession>
<feature type="region of interest" description="Disordered" evidence="1">
    <location>
        <begin position="136"/>
        <end position="164"/>
    </location>
</feature>
<reference evidence="2" key="1">
    <citation type="submission" date="2020-06" db="EMBL/GenBank/DDBJ databases">
        <authorList>
            <person name="Li T."/>
            <person name="Hu X."/>
            <person name="Zhang T."/>
            <person name="Song X."/>
            <person name="Zhang H."/>
            <person name="Dai N."/>
            <person name="Sheng W."/>
            <person name="Hou X."/>
            <person name="Wei L."/>
        </authorList>
    </citation>
    <scope>NUCLEOTIDE SEQUENCE</scope>
    <source>
        <strain evidence="2">KEN1</strain>
        <tissue evidence="2">Leaf</tissue>
    </source>
</reference>
<dbReference type="AlphaFoldDB" id="A0AAW2VZ51"/>
<protein>
    <recommendedName>
        <fullName evidence="3">Retrotransposon gag protein</fullName>
    </recommendedName>
</protein>
<evidence type="ECO:0008006" key="3">
    <source>
        <dbReference type="Google" id="ProtNLM"/>
    </source>
</evidence>
<comment type="caution">
    <text evidence="2">The sequence shown here is derived from an EMBL/GenBank/DDBJ whole genome shotgun (WGS) entry which is preliminary data.</text>
</comment>
<feature type="region of interest" description="Disordered" evidence="1">
    <location>
        <begin position="228"/>
        <end position="291"/>
    </location>
</feature>
<reference evidence="2" key="2">
    <citation type="journal article" date="2024" name="Plant">
        <title>Genomic evolution and insights into agronomic trait innovations of Sesamum species.</title>
        <authorList>
            <person name="Miao H."/>
            <person name="Wang L."/>
            <person name="Qu L."/>
            <person name="Liu H."/>
            <person name="Sun Y."/>
            <person name="Le M."/>
            <person name="Wang Q."/>
            <person name="Wei S."/>
            <person name="Zheng Y."/>
            <person name="Lin W."/>
            <person name="Duan Y."/>
            <person name="Cao H."/>
            <person name="Xiong S."/>
            <person name="Wang X."/>
            <person name="Wei L."/>
            <person name="Li C."/>
            <person name="Ma Q."/>
            <person name="Ju M."/>
            <person name="Zhao R."/>
            <person name="Li G."/>
            <person name="Mu C."/>
            <person name="Tian Q."/>
            <person name="Mei H."/>
            <person name="Zhang T."/>
            <person name="Gao T."/>
            <person name="Zhang H."/>
        </authorList>
    </citation>
    <scope>NUCLEOTIDE SEQUENCE</scope>
    <source>
        <strain evidence="2">KEN1</strain>
    </source>
</reference>
<sequence length="567" mass="62720">MVDAASGGALIDKTPEEAQHLISTMAENYRQYGYHTERGVSMVNEVSTNDLADKLLELTVFVHQMAAGQRQEVTVCGICSNPGHPTDACPSLQEGTMPNVNAVGGFPGQTQRRYDPHSNFYNPEWRDHPNFSYRNHGEQAKPQPQIFNRPAPAQAPPQAPNSGMSLEDIVKSLAVSTQQFQQKTEAGLQETRAGLQKTEAGLQETRTCLNHLGNQITQLATSFSQLAAQSSRKLPSQTESSPRENASAMTLQSGKELQPVEPTSTKAKEGGKSLEHADSHTDKVDSNFVPPPSSNTCALPFPYRMSKSKEDEHAREILDTFKKVKINIPLLDAIKQIPKYAKFLELSTNKRKLKDKERIIFGKNVSAVINRKLPEKCKDPGMFTLPCIIGNKRIERAMLDLGASINVMPYSVYQALNLSTLQDTNVIIQLADHSYVRPMGLVEDVLVKVNDLLFSVDFYILKMGTEGLNNPASILLGRPFMKTAKTKIDVDDVVHDVLEEELVGTELDLIMDLDEDDECVEFIGGVLEPSQSFAKLQNLDKGKSFPYDEVENLDDAAFTSPPQSTNE</sequence>
<dbReference type="PANTHER" id="PTHR33067">
    <property type="entry name" value="RNA-DIRECTED DNA POLYMERASE-RELATED"/>
    <property type="match status" value="1"/>
</dbReference>
<feature type="compositionally biased region" description="Polar residues" evidence="1">
    <location>
        <begin position="228"/>
        <end position="265"/>
    </location>
</feature>
<dbReference type="CDD" id="cd00303">
    <property type="entry name" value="retropepsin_like"/>
    <property type="match status" value="1"/>
</dbReference>
<feature type="compositionally biased region" description="Basic and acidic residues" evidence="1">
    <location>
        <begin position="266"/>
        <end position="285"/>
    </location>
</feature>
<evidence type="ECO:0000256" key="1">
    <source>
        <dbReference type="SAM" id="MobiDB-lite"/>
    </source>
</evidence>
<dbReference type="InterPro" id="IPR021109">
    <property type="entry name" value="Peptidase_aspartic_dom_sf"/>
</dbReference>
<dbReference type="SUPFAM" id="SSF50630">
    <property type="entry name" value="Acid proteases"/>
    <property type="match status" value="1"/>
</dbReference>
<dbReference type="PANTHER" id="PTHR33067:SF15">
    <property type="entry name" value="RNA-DIRECTED DNA POLYMERASE"/>
    <property type="match status" value="1"/>
</dbReference>
<dbReference type="Gene3D" id="2.40.70.10">
    <property type="entry name" value="Acid Proteases"/>
    <property type="match status" value="1"/>
</dbReference>